<dbReference type="Gene3D" id="3.40.50.2060">
    <property type="match status" value="1"/>
</dbReference>
<dbReference type="GO" id="GO:0016192">
    <property type="term" value="P:vesicle-mediated transport"/>
    <property type="evidence" value="ECO:0007669"/>
    <property type="project" value="InterPro"/>
</dbReference>
<keyword evidence="2" id="KW-0653">Protein transport</keyword>
<dbReference type="Proteomes" id="UP000694397">
    <property type="component" value="Chromosome 9"/>
</dbReference>
<proteinExistence type="inferred from homology"/>
<protein>
    <submittedName>
        <fullName evidence="3">Uncharacterized protein</fullName>
    </submittedName>
</protein>
<dbReference type="PANTHER" id="PTHR11679">
    <property type="entry name" value="VESICLE PROTEIN SORTING-ASSOCIATED"/>
    <property type="match status" value="1"/>
</dbReference>
<sequence length="161" mass="18429">DCRKSEVWKMMILDNFTMKLLSLCCRMSDLISGGITIVKDLFKIRKPVPDLKAIYFMIPTEKRCTEQNILCVDVLIVDFKIKPKYKAAYVYFAEIFNKMKLSCAKPIRVCKEIGVSVLSQESHVKCLSPESPCPQKESLFCSCDKEVQVTNRKSKTCAEIL</sequence>
<evidence type="ECO:0000313" key="3">
    <source>
        <dbReference type="Ensembl" id="ENSSFOP00015006492.2"/>
    </source>
</evidence>
<organism evidence="3 4">
    <name type="scientific">Scleropages formosus</name>
    <name type="common">Asian bonytongue</name>
    <name type="synonym">Osteoglossum formosum</name>
    <dbReference type="NCBI Taxonomy" id="113540"/>
    <lineage>
        <taxon>Eukaryota</taxon>
        <taxon>Metazoa</taxon>
        <taxon>Chordata</taxon>
        <taxon>Craniata</taxon>
        <taxon>Vertebrata</taxon>
        <taxon>Euteleostomi</taxon>
        <taxon>Actinopterygii</taxon>
        <taxon>Neopterygii</taxon>
        <taxon>Teleostei</taxon>
        <taxon>Osteoglossocephala</taxon>
        <taxon>Osteoglossomorpha</taxon>
        <taxon>Osteoglossiformes</taxon>
        <taxon>Osteoglossidae</taxon>
        <taxon>Scleropages</taxon>
    </lineage>
</organism>
<dbReference type="Pfam" id="PF00995">
    <property type="entry name" value="Sec1"/>
    <property type="match status" value="1"/>
</dbReference>
<evidence type="ECO:0000256" key="1">
    <source>
        <dbReference type="ARBA" id="ARBA00009884"/>
    </source>
</evidence>
<dbReference type="Ensembl" id="ENSSFOT00015006594.2">
    <property type="protein sequence ID" value="ENSSFOP00015006492.2"/>
    <property type="gene ID" value="ENSSFOG00015004252.2"/>
</dbReference>
<keyword evidence="2" id="KW-0813">Transport</keyword>
<dbReference type="InterPro" id="IPR043154">
    <property type="entry name" value="Sec-1-like_dom1"/>
</dbReference>
<accession>A0A8C9R4B3</accession>
<dbReference type="SUPFAM" id="SSF56815">
    <property type="entry name" value="Sec1/munc18-like (SM) proteins"/>
    <property type="match status" value="1"/>
</dbReference>
<dbReference type="InterPro" id="IPR036045">
    <property type="entry name" value="Sec1-like_sf"/>
</dbReference>
<dbReference type="InterPro" id="IPR001619">
    <property type="entry name" value="Sec1-like"/>
</dbReference>
<evidence type="ECO:0000313" key="4">
    <source>
        <dbReference type="Proteomes" id="UP000694397"/>
    </source>
</evidence>
<comment type="similarity">
    <text evidence="1">Belongs to the STXBP/unc-18/SEC1 family.</text>
</comment>
<keyword evidence="4" id="KW-1185">Reference proteome</keyword>
<evidence type="ECO:0000256" key="2">
    <source>
        <dbReference type="ARBA" id="ARBA00022927"/>
    </source>
</evidence>
<reference evidence="3" key="3">
    <citation type="submission" date="2025-09" db="UniProtKB">
        <authorList>
            <consortium name="Ensembl"/>
        </authorList>
    </citation>
    <scope>IDENTIFICATION</scope>
</reference>
<dbReference type="GeneTree" id="ENSGT00940000157607"/>
<dbReference type="GO" id="GO:0015031">
    <property type="term" value="P:protein transport"/>
    <property type="evidence" value="ECO:0007669"/>
    <property type="project" value="UniProtKB-KW"/>
</dbReference>
<dbReference type="AlphaFoldDB" id="A0A8C9R4B3"/>
<dbReference type="OrthoDB" id="2228at2759"/>
<reference evidence="3" key="2">
    <citation type="submission" date="2025-08" db="UniProtKB">
        <authorList>
            <consortium name="Ensembl"/>
        </authorList>
    </citation>
    <scope>IDENTIFICATION</scope>
</reference>
<reference evidence="3 4" key="1">
    <citation type="submission" date="2019-04" db="EMBL/GenBank/DDBJ databases">
        <authorList>
            <consortium name="Wellcome Sanger Institute Data Sharing"/>
        </authorList>
    </citation>
    <scope>NUCLEOTIDE SEQUENCE [LARGE SCALE GENOMIC DNA]</scope>
</reference>
<name>A0A8C9R4B3_SCLFO</name>